<keyword evidence="2" id="KW-1185">Reference proteome</keyword>
<dbReference type="AlphaFoldDB" id="A0A917QNV0"/>
<dbReference type="RefSeq" id="WP_189160878.1">
    <property type="nucleotide sequence ID" value="NZ_BMNT01000001.1"/>
</dbReference>
<dbReference type="Proteomes" id="UP000645217">
    <property type="component" value="Unassembled WGS sequence"/>
</dbReference>
<dbReference type="EMBL" id="BMNT01000001">
    <property type="protein sequence ID" value="GGK61465.1"/>
    <property type="molecule type" value="Genomic_DNA"/>
</dbReference>
<organism evidence="1 2">
    <name type="scientific">Sphaerisporangium melleum</name>
    <dbReference type="NCBI Taxonomy" id="321316"/>
    <lineage>
        <taxon>Bacteria</taxon>
        <taxon>Bacillati</taxon>
        <taxon>Actinomycetota</taxon>
        <taxon>Actinomycetes</taxon>
        <taxon>Streptosporangiales</taxon>
        <taxon>Streptosporangiaceae</taxon>
        <taxon>Sphaerisporangium</taxon>
    </lineage>
</organism>
<reference evidence="1" key="1">
    <citation type="journal article" date="2014" name="Int. J. Syst. Evol. Microbiol.">
        <title>Complete genome sequence of Corynebacterium casei LMG S-19264T (=DSM 44701T), isolated from a smear-ripened cheese.</title>
        <authorList>
            <consortium name="US DOE Joint Genome Institute (JGI-PGF)"/>
            <person name="Walter F."/>
            <person name="Albersmeier A."/>
            <person name="Kalinowski J."/>
            <person name="Ruckert C."/>
        </authorList>
    </citation>
    <scope>NUCLEOTIDE SEQUENCE</scope>
    <source>
        <strain evidence="1">JCM 13064</strain>
    </source>
</reference>
<evidence type="ECO:0000313" key="1">
    <source>
        <dbReference type="EMBL" id="GGK61465.1"/>
    </source>
</evidence>
<gene>
    <name evidence="1" type="ORF">GCM10007964_00690</name>
</gene>
<reference evidence="1" key="2">
    <citation type="submission" date="2020-09" db="EMBL/GenBank/DDBJ databases">
        <authorList>
            <person name="Sun Q."/>
            <person name="Ohkuma M."/>
        </authorList>
    </citation>
    <scope>NUCLEOTIDE SEQUENCE</scope>
    <source>
        <strain evidence="1">JCM 13064</strain>
    </source>
</reference>
<comment type="caution">
    <text evidence="1">The sequence shown here is derived from an EMBL/GenBank/DDBJ whole genome shotgun (WGS) entry which is preliminary data.</text>
</comment>
<name>A0A917QNV0_9ACTN</name>
<protein>
    <submittedName>
        <fullName evidence="1">Uncharacterized protein</fullName>
    </submittedName>
</protein>
<evidence type="ECO:0000313" key="2">
    <source>
        <dbReference type="Proteomes" id="UP000645217"/>
    </source>
</evidence>
<accession>A0A917QNV0</accession>
<proteinExistence type="predicted"/>
<sequence length="95" mass="10071">MPILTIPSESKEYLHVPVTGTGSLSDYPVEIAVVPYGTDPTSPAWKTAVWDGASAKVLIGPGTSLELVAGPYGVWVRITTSQERPVLYAGPMKIS</sequence>